<dbReference type="InterPro" id="IPR036679">
    <property type="entry name" value="FlgN-like_sf"/>
</dbReference>
<dbReference type="OrthoDB" id="7875930at2"/>
<reference evidence="2" key="1">
    <citation type="submission" date="2016-11" db="EMBL/GenBank/DDBJ databases">
        <authorList>
            <person name="Varghese N."/>
            <person name="Submissions S."/>
        </authorList>
    </citation>
    <scope>NUCLEOTIDE SEQUENCE [LARGE SCALE GENOMIC DNA]</scope>
    <source>
        <strain evidence="2">DSM 29326</strain>
    </source>
</reference>
<proteinExistence type="predicted"/>
<dbReference type="RefSeq" id="WP_072857007.1">
    <property type="nucleotide sequence ID" value="NZ_FQUE01000003.1"/>
</dbReference>
<dbReference type="SUPFAM" id="SSF140566">
    <property type="entry name" value="FlgN-like"/>
    <property type="match status" value="1"/>
</dbReference>
<gene>
    <name evidence="1" type="ORF">SAMN05444339_103365</name>
</gene>
<dbReference type="STRING" id="366533.SAMN05444339_103365"/>
<name>A0A1M4Z4H4_LOKAT</name>
<protein>
    <recommendedName>
        <fullName evidence="3">FlgN protein</fullName>
    </recommendedName>
</protein>
<evidence type="ECO:0000313" key="1">
    <source>
        <dbReference type="EMBL" id="SHF12875.1"/>
    </source>
</evidence>
<dbReference type="Proteomes" id="UP000183987">
    <property type="component" value="Unassembled WGS sequence"/>
</dbReference>
<dbReference type="EMBL" id="FQUE01000003">
    <property type="protein sequence ID" value="SHF12875.1"/>
    <property type="molecule type" value="Genomic_DNA"/>
</dbReference>
<evidence type="ECO:0008006" key="3">
    <source>
        <dbReference type="Google" id="ProtNLM"/>
    </source>
</evidence>
<organism evidence="1 2">
    <name type="scientific">Loktanella atrilutea</name>
    <dbReference type="NCBI Taxonomy" id="366533"/>
    <lineage>
        <taxon>Bacteria</taxon>
        <taxon>Pseudomonadati</taxon>
        <taxon>Pseudomonadota</taxon>
        <taxon>Alphaproteobacteria</taxon>
        <taxon>Rhodobacterales</taxon>
        <taxon>Roseobacteraceae</taxon>
        <taxon>Loktanella</taxon>
    </lineage>
</organism>
<dbReference type="GO" id="GO:0044780">
    <property type="term" value="P:bacterial-type flagellum assembly"/>
    <property type="evidence" value="ECO:0007669"/>
    <property type="project" value="InterPro"/>
</dbReference>
<accession>A0A1M4Z4H4</accession>
<sequence>MRKPTEDALLALLQEERAALRTGDLTALPTFAAQKLVLVEDIRVHPRNPQLIDRITRDLNRNAGLLAAAMDGITAAQQRLGALRAVRNGLSVYTAGGDRQTVAQRPDTLERKA</sequence>
<keyword evidence="2" id="KW-1185">Reference proteome</keyword>
<evidence type="ECO:0000313" key="2">
    <source>
        <dbReference type="Proteomes" id="UP000183987"/>
    </source>
</evidence>
<dbReference type="AlphaFoldDB" id="A0A1M4Z4H4"/>